<accession>A0ABQ5C2F5</accession>
<evidence type="ECO:0000313" key="2">
    <source>
        <dbReference type="EMBL" id="GJT20768.1"/>
    </source>
</evidence>
<evidence type="ECO:0000256" key="1">
    <source>
        <dbReference type="SAM" id="MobiDB-lite"/>
    </source>
</evidence>
<evidence type="ECO:0000313" key="3">
    <source>
        <dbReference type="Proteomes" id="UP001151760"/>
    </source>
</evidence>
<name>A0ABQ5C2F5_9ASTR</name>
<gene>
    <name evidence="2" type="ORF">Tco_0890705</name>
</gene>
<protein>
    <submittedName>
        <fullName evidence="2">Uncharacterized protein</fullName>
    </submittedName>
</protein>
<feature type="compositionally biased region" description="Basic and acidic residues" evidence="1">
    <location>
        <begin position="1"/>
        <end position="25"/>
    </location>
</feature>
<comment type="caution">
    <text evidence="2">The sequence shown here is derived from an EMBL/GenBank/DDBJ whole genome shotgun (WGS) entry which is preliminary data.</text>
</comment>
<reference evidence="2" key="2">
    <citation type="submission" date="2022-01" db="EMBL/GenBank/DDBJ databases">
        <authorList>
            <person name="Yamashiro T."/>
            <person name="Shiraishi A."/>
            <person name="Satake H."/>
            <person name="Nakayama K."/>
        </authorList>
    </citation>
    <scope>NUCLEOTIDE SEQUENCE</scope>
</reference>
<dbReference type="PANTHER" id="PTHR35046">
    <property type="entry name" value="ZINC KNUCKLE (CCHC-TYPE) FAMILY PROTEIN"/>
    <property type="match status" value="1"/>
</dbReference>
<dbReference type="Proteomes" id="UP001151760">
    <property type="component" value="Unassembled WGS sequence"/>
</dbReference>
<proteinExistence type="predicted"/>
<sequence>MSKHDGFFDNHERNRSPKQGGRQDDFGSLQEEGDDGYEVFVEKPKGQSNGARIMNSRMVGRHGYEDRQRYRVKAQIPNFLGNLDLEAMLDWLYEVNKFFVIMDVPEEEEVNIVVYKISGGDGDWWQNVQENHKRQGKYPINTWPRMKRMINGRCDACPNRKLNAYVWENYGGDTEIDFGDDLEHIDKFAQVVGEVVNLMVQRASHLLLGRPWRHDVDAIHRGKNNSFFVFNWFGKNIAILLNGRPPDLKSLFVHLLVEDGENSRASSFQVRGNDRT</sequence>
<organism evidence="2 3">
    <name type="scientific">Tanacetum coccineum</name>
    <dbReference type="NCBI Taxonomy" id="301880"/>
    <lineage>
        <taxon>Eukaryota</taxon>
        <taxon>Viridiplantae</taxon>
        <taxon>Streptophyta</taxon>
        <taxon>Embryophyta</taxon>
        <taxon>Tracheophyta</taxon>
        <taxon>Spermatophyta</taxon>
        <taxon>Magnoliopsida</taxon>
        <taxon>eudicotyledons</taxon>
        <taxon>Gunneridae</taxon>
        <taxon>Pentapetalae</taxon>
        <taxon>asterids</taxon>
        <taxon>campanulids</taxon>
        <taxon>Asterales</taxon>
        <taxon>Asteraceae</taxon>
        <taxon>Asteroideae</taxon>
        <taxon>Anthemideae</taxon>
        <taxon>Anthemidinae</taxon>
        <taxon>Tanacetum</taxon>
    </lineage>
</organism>
<keyword evidence="3" id="KW-1185">Reference proteome</keyword>
<dbReference type="PANTHER" id="PTHR35046:SF18">
    <property type="entry name" value="RNA-DIRECTED DNA POLYMERASE"/>
    <property type="match status" value="1"/>
</dbReference>
<dbReference type="EMBL" id="BQNB010013832">
    <property type="protein sequence ID" value="GJT20768.1"/>
    <property type="molecule type" value="Genomic_DNA"/>
</dbReference>
<reference evidence="2" key="1">
    <citation type="journal article" date="2022" name="Int. J. Mol. Sci.">
        <title>Draft Genome of Tanacetum Coccineum: Genomic Comparison of Closely Related Tanacetum-Family Plants.</title>
        <authorList>
            <person name="Yamashiro T."/>
            <person name="Shiraishi A."/>
            <person name="Nakayama K."/>
            <person name="Satake H."/>
        </authorList>
    </citation>
    <scope>NUCLEOTIDE SEQUENCE</scope>
</reference>
<feature type="region of interest" description="Disordered" evidence="1">
    <location>
        <begin position="1"/>
        <end position="31"/>
    </location>
</feature>